<protein>
    <recommendedName>
        <fullName evidence="2">HTH CENPB-type domain-containing protein</fullName>
    </recommendedName>
</protein>
<dbReference type="GO" id="GO:0003677">
    <property type="term" value="F:DNA binding"/>
    <property type="evidence" value="ECO:0007669"/>
    <property type="project" value="UniProtKB-KW"/>
</dbReference>
<reference evidence="3" key="1">
    <citation type="journal article" date="2020" name="Stud. Mycol.">
        <title>101 Dothideomycetes genomes: a test case for predicting lifestyles and emergence of pathogens.</title>
        <authorList>
            <person name="Haridas S."/>
            <person name="Albert R."/>
            <person name="Binder M."/>
            <person name="Bloem J."/>
            <person name="Labutti K."/>
            <person name="Salamov A."/>
            <person name="Andreopoulos B."/>
            <person name="Baker S."/>
            <person name="Barry K."/>
            <person name="Bills G."/>
            <person name="Bluhm B."/>
            <person name="Cannon C."/>
            <person name="Castanera R."/>
            <person name="Culley D."/>
            <person name="Daum C."/>
            <person name="Ezra D."/>
            <person name="Gonzalez J."/>
            <person name="Henrissat B."/>
            <person name="Kuo A."/>
            <person name="Liang C."/>
            <person name="Lipzen A."/>
            <person name="Lutzoni F."/>
            <person name="Magnuson J."/>
            <person name="Mondo S."/>
            <person name="Nolan M."/>
            <person name="Ohm R."/>
            <person name="Pangilinan J."/>
            <person name="Park H.-J."/>
            <person name="Ramirez L."/>
            <person name="Alfaro M."/>
            <person name="Sun H."/>
            <person name="Tritt A."/>
            <person name="Yoshinaga Y."/>
            <person name="Zwiers L.-H."/>
            <person name="Turgeon B."/>
            <person name="Goodwin S."/>
            <person name="Spatafora J."/>
            <person name="Crous P."/>
            <person name="Grigoriev I."/>
        </authorList>
    </citation>
    <scope>NUCLEOTIDE SEQUENCE</scope>
    <source>
        <strain evidence="3">CBS 110217</strain>
    </source>
</reference>
<keyword evidence="4" id="KW-1185">Reference proteome</keyword>
<sequence>MAPIDEATEDLKSRKEGEQFSLREIADKYGVQRSTLGRRWRGVTRSKQEGYADQQALSPQQEMELIRYIEKLKKRGLPPTREMIRNFSSEVAKRQLGESSKYYCKTI</sequence>
<evidence type="ECO:0000313" key="3">
    <source>
        <dbReference type="EMBL" id="KAF2031141.1"/>
    </source>
</evidence>
<comment type="caution">
    <text evidence="3">The sequence shown here is derived from an EMBL/GenBank/DDBJ whole genome shotgun (WGS) entry which is preliminary data.</text>
</comment>
<gene>
    <name evidence="3" type="ORF">EK21DRAFT_63702</name>
</gene>
<dbReference type="Proteomes" id="UP000799777">
    <property type="component" value="Unassembled WGS sequence"/>
</dbReference>
<proteinExistence type="predicted"/>
<dbReference type="InterPro" id="IPR006600">
    <property type="entry name" value="HTH_CenpB_DNA-bd_dom"/>
</dbReference>
<keyword evidence="1" id="KW-0238">DNA-binding</keyword>
<evidence type="ECO:0000256" key="1">
    <source>
        <dbReference type="ARBA" id="ARBA00023125"/>
    </source>
</evidence>
<evidence type="ECO:0000313" key="4">
    <source>
        <dbReference type="Proteomes" id="UP000799777"/>
    </source>
</evidence>
<organism evidence="3 4">
    <name type="scientific">Setomelanomma holmii</name>
    <dbReference type="NCBI Taxonomy" id="210430"/>
    <lineage>
        <taxon>Eukaryota</taxon>
        <taxon>Fungi</taxon>
        <taxon>Dikarya</taxon>
        <taxon>Ascomycota</taxon>
        <taxon>Pezizomycotina</taxon>
        <taxon>Dothideomycetes</taxon>
        <taxon>Pleosporomycetidae</taxon>
        <taxon>Pleosporales</taxon>
        <taxon>Pleosporineae</taxon>
        <taxon>Phaeosphaeriaceae</taxon>
        <taxon>Setomelanomma</taxon>
    </lineage>
</organism>
<dbReference type="AlphaFoldDB" id="A0A9P4LL57"/>
<dbReference type="Pfam" id="PF03221">
    <property type="entry name" value="HTH_Tnp_Tc5"/>
    <property type="match status" value="1"/>
</dbReference>
<dbReference type="EMBL" id="ML978183">
    <property type="protein sequence ID" value="KAF2031141.1"/>
    <property type="molecule type" value="Genomic_DNA"/>
</dbReference>
<feature type="domain" description="HTH CENPB-type" evidence="2">
    <location>
        <begin position="59"/>
        <end position="95"/>
    </location>
</feature>
<dbReference type="OrthoDB" id="3942738at2759"/>
<evidence type="ECO:0000259" key="2">
    <source>
        <dbReference type="Pfam" id="PF03221"/>
    </source>
</evidence>
<name>A0A9P4LL57_9PLEO</name>
<accession>A0A9P4LL57</accession>